<keyword evidence="1" id="KW-1133">Transmembrane helix</keyword>
<evidence type="ECO:0000313" key="2">
    <source>
        <dbReference type="EMBL" id="ADU42353.1"/>
    </source>
</evidence>
<keyword evidence="1" id="KW-0472">Membrane</keyword>
<reference evidence="2" key="1">
    <citation type="submission" date="2010-12" db="EMBL/GenBank/DDBJ databases">
        <title>Complete sequence of Rhodopseudomonas palustris DX-1.</title>
        <authorList>
            <consortium name="US DOE Joint Genome Institute"/>
            <person name="Lucas S."/>
            <person name="Copeland A."/>
            <person name="Lapidus A."/>
            <person name="Cheng J.-F."/>
            <person name="Goodwin L."/>
            <person name="Pitluck S."/>
            <person name="Misra M."/>
            <person name="Chertkov O."/>
            <person name="Detter J.C."/>
            <person name="Han C."/>
            <person name="Tapia R."/>
            <person name="Land M."/>
            <person name="Hauser L."/>
            <person name="Kyrpides N."/>
            <person name="Ivanova N."/>
            <person name="Ovchinnikova G."/>
            <person name="Logan B."/>
            <person name="Oda Y."/>
            <person name="Harwood C."/>
            <person name="Woyke T."/>
        </authorList>
    </citation>
    <scope>NUCLEOTIDE SEQUENCE [LARGE SCALE GENOMIC DNA]</scope>
    <source>
        <strain evidence="2">DX-1</strain>
    </source>
</reference>
<accession>E6VMH0</accession>
<dbReference type="EMBL" id="CP002418">
    <property type="protein sequence ID" value="ADU42353.1"/>
    <property type="molecule type" value="Genomic_DNA"/>
</dbReference>
<proteinExistence type="predicted"/>
<gene>
    <name evidence="2" type="ordered locus">Rpdx1_0717</name>
</gene>
<dbReference type="KEGG" id="rpx:Rpdx1_0717"/>
<feature type="transmembrane region" description="Helical" evidence="1">
    <location>
        <begin position="6"/>
        <end position="35"/>
    </location>
</feature>
<evidence type="ECO:0000256" key="1">
    <source>
        <dbReference type="SAM" id="Phobius"/>
    </source>
</evidence>
<dbReference type="AlphaFoldDB" id="E6VMH0"/>
<name>E6VMH0_RHOPX</name>
<sequence>MKSATWAAIIIAVNDIWSLAALALLIVGEITLAYLNAKKPKR</sequence>
<protein>
    <submittedName>
        <fullName evidence="2">Uncharacterized protein</fullName>
    </submittedName>
</protein>
<dbReference type="Proteomes" id="UP000001402">
    <property type="component" value="Chromosome"/>
</dbReference>
<organism evidence="2 3">
    <name type="scientific">Rhodopseudomonas palustris (strain DX-1)</name>
    <dbReference type="NCBI Taxonomy" id="652103"/>
    <lineage>
        <taxon>Bacteria</taxon>
        <taxon>Pseudomonadati</taxon>
        <taxon>Pseudomonadota</taxon>
        <taxon>Alphaproteobacteria</taxon>
        <taxon>Hyphomicrobiales</taxon>
        <taxon>Nitrobacteraceae</taxon>
        <taxon>Rhodopseudomonas</taxon>
    </lineage>
</organism>
<keyword evidence="1" id="KW-0812">Transmembrane</keyword>
<evidence type="ECO:0000313" key="3">
    <source>
        <dbReference type="Proteomes" id="UP000001402"/>
    </source>
</evidence>
<dbReference type="HOGENOM" id="CLU_3257089_0_0_5"/>